<comment type="caution">
    <text evidence="1">The sequence shown here is derived from an EMBL/GenBank/DDBJ whole genome shotgun (WGS) entry which is preliminary data.</text>
</comment>
<dbReference type="EMBL" id="CM039430">
    <property type="protein sequence ID" value="KAI4345951.1"/>
    <property type="molecule type" value="Genomic_DNA"/>
</dbReference>
<dbReference type="Proteomes" id="UP000828941">
    <property type="component" value="Chromosome 5"/>
</dbReference>
<evidence type="ECO:0000313" key="1">
    <source>
        <dbReference type="EMBL" id="KAI4345951.1"/>
    </source>
</evidence>
<evidence type="ECO:0000313" key="2">
    <source>
        <dbReference type="Proteomes" id="UP000828941"/>
    </source>
</evidence>
<organism evidence="1 2">
    <name type="scientific">Bauhinia variegata</name>
    <name type="common">Purple orchid tree</name>
    <name type="synonym">Phanera variegata</name>
    <dbReference type="NCBI Taxonomy" id="167791"/>
    <lineage>
        <taxon>Eukaryota</taxon>
        <taxon>Viridiplantae</taxon>
        <taxon>Streptophyta</taxon>
        <taxon>Embryophyta</taxon>
        <taxon>Tracheophyta</taxon>
        <taxon>Spermatophyta</taxon>
        <taxon>Magnoliopsida</taxon>
        <taxon>eudicotyledons</taxon>
        <taxon>Gunneridae</taxon>
        <taxon>Pentapetalae</taxon>
        <taxon>rosids</taxon>
        <taxon>fabids</taxon>
        <taxon>Fabales</taxon>
        <taxon>Fabaceae</taxon>
        <taxon>Cercidoideae</taxon>
        <taxon>Cercideae</taxon>
        <taxon>Bauhiniinae</taxon>
        <taxon>Bauhinia</taxon>
    </lineage>
</organism>
<proteinExistence type="predicted"/>
<reference evidence="1 2" key="1">
    <citation type="journal article" date="2022" name="DNA Res.">
        <title>Chromosomal-level genome assembly of the orchid tree Bauhinia variegata (Leguminosae; Cercidoideae) supports the allotetraploid origin hypothesis of Bauhinia.</title>
        <authorList>
            <person name="Zhong Y."/>
            <person name="Chen Y."/>
            <person name="Zheng D."/>
            <person name="Pang J."/>
            <person name="Liu Y."/>
            <person name="Luo S."/>
            <person name="Meng S."/>
            <person name="Qian L."/>
            <person name="Wei D."/>
            <person name="Dai S."/>
            <person name="Zhou R."/>
        </authorList>
    </citation>
    <scope>NUCLEOTIDE SEQUENCE [LARGE SCALE GENOMIC DNA]</scope>
    <source>
        <strain evidence="1">BV-YZ2020</strain>
    </source>
</reference>
<name>A0ACB9PC80_BAUVA</name>
<keyword evidence="2" id="KW-1185">Reference proteome</keyword>
<sequence>MKMVQWSELPSNPLELILLKLCFADIIRLSLVCTSWFKKVDAYMSSSTNANLPHLAVLMFQEKPEGDESDKCYRFSCLGDKKVYKLSNMPEELLDGLCIGSSRGWLVFLDKYMTLSLYNPFSSARIQISSLEAFPYIQRTQHIDSAFFDIHHYDHDMGGLVVRTDAKGLSSGLLKCVLSSDPLHSNGKFGLVVVYGIGCMYMCSELAFYDSEDCQWTKFGTEFGRYDDIFYYKGSFYALCEEERLEIWDYDGSFPLKVKEYETSLEKRLRDTKQSLPFFCRTQSYVLESTGDIMLVVRFISHLYKDGTYISREEYSELLSMSGFDHNSIQRRTFLFHVYKFDFNREVLVQVESLHGRALFLGGNHSQSFSTHDIFECEKNSIYFMRDMDSHACDFGIYRLEDKTIRPYNCGELQSTGSCHFWVFPSLHKSNIQ</sequence>
<protein>
    <submittedName>
        <fullName evidence="1">Uncharacterized protein</fullName>
    </submittedName>
</protein>
<gene>
    <name evidence="1" type="ORF">L6164_013035</name>
</gene>
<accession>A0ACB9PC80</accession>